<protein>
    <recommendedName>
        <fullName evidence="2">XisI protein</fullName>
    </recommendedName>
</protein>
<dbReference type="InterPro" id="IPR014968">
    <property type="entry name" value="XisI"/>
</dbReference>
<dbReference type="CDD" id="cd16382">
    <property type="entry name" value="XisI-like"/>
    <property type="match status" value="1"/>
</dbReference>
<dbReference type="Gene3D" id="3.30.310.110">
    <property type="entry name" value="XisI-like"/>
    <property type="match status" value="1"/>
</dbReference>
<dbReference type="SUPFAM" id="SSF143847">
    <property type="entry name" value="XisI-like"/>
    <property type="match status" value="1"/>
</dbReference>
<dbReference type="InterPro" id="IPR035943">
    <property type="entry name" value="XisI-like_sf"/>
</dbReference>
<accession>A0A1E5QLW3</accession>
<dbReference type="OrthoDB" id="467081at2"/>
<dbReference type="RefSeq" id="WP_069966750.1">
    <property type="nucleotide sequence ID" value="NZ_CM124774.1"/>
</dbReference>
<gene>
    <name evidence="1" type="ORF">BH720_08475</name>
</gene>
<reference evidence="1" key="1">
    <citation type="submission" date="2016-09" db="EMBL/GenBank/DDBJ databases">
        <title>Draft genome of thermotolerant cyanobacterium Desertifilum sp. strain IPPAS B-1220.</title>
        <authorList>
            <person name="Sinetova M.A."/>
            <person name="Bolakhan K."/>
            <person name="Zayadan B.K."/>
            <person name="Mironov K.S."/>
            <person name="Ustinova V."/>
            <person name="Kupriyanova E.V."/>
            <person name="Sidorov R.A."/>
            <person name="Skrypnik A.N."/>
            <person name="Gogoleva N.E."/>
            <person name="Gogolev Y.V."/>
            <person name="Los D.A."/>
        </authorList>
    </citation>
    <scope>NUCLEOTIDE SEQUENCE [LARGE SCALE GENOMIC DNA]</scope>
    <source>
        <strain evidence="1">IPPAS B-1220</strain>
    </source>
</reference>
<dbReference type="EMBL" id="MJGC01000047">
    <property type="protein sequence ID" value="OEJ75665.1"/>
    <property type="molecule type" value="Genomic_DNA"/>
</dbReference>
<sequence>MAKLEQYRQYIQEFLSDSGNYGSASDEVEVQLIFDPIRDHYQILEIGWEDGDRIYSCVMHLDIKNEKIWIQRNMTDIQIAEELIKMGVPREDIILGLHSPVYRQYTQYGVA</sequence>
<evidence type="ECO:0000313" key="1">
    <source>
        <dbReference type="EMBL" id="OEJ75665.1"/>
    </source>
</evidence>
<comment type="caution">
    <text evidence="1">The sequence shown here is derived from an EMBL/GenBank/DDBJ whole genome shotgun (WGS) entry which is preliminary data.</text>
</comment>
<dbReference type="Pfam" id="PF08869">
    <property type="entry name" value="XisI"/>
    <property type="match status" value="1"/>
</dbReference>
<dbReference type="AlphaFoldDB" id="A0A1E5QLW3"/>
<organism evidence="1">
    <name type="scientific">Desertifilum tharense IPPAS B-1220</name>
    <dbReference type="NCBI Taxonomy" id="1781255"/>
    <lineage>
        <taxon>Bacteria</taxon>
        <taxon>Bacillati</taxon>
        <taxon>Cyanobacteriota</taxon>
        <taxon>Cyanophyceae</taxon>
        <taxon>Desertifilales</taxon>
        <taxon>Desertifilaceae</taxon>
        <taxon>Desertifilum</taxon>
    </lineage>
</organism>
<name>A0A1E5QLW3_9CYAN</name>
<dbReference type="STRING" id="1781255.BH720_08475"/>
<proteinExistence type="predicted"/>
<evidence type="ECO:0008006" key="2">
    <source>
        <dbReference type="Google" id="ProtNLM"/>
    </source>
</evidence>